<gene>
    <name evidence="10" type="primary">cna_2</name>
    <name evidence="10" type="ORF">BW727_101308</name>
</gene>
<evidence type="ECO:0000256" key="6">
    <source>
        <dbReference type="SAM" id="MobiDB-lite"/>
    </source>
</evidence>
<evidence type="ECO:0000256" key="5">
    <source>
        <dbReference type="ARBA" id="ARBA00023088"/>
    </source>
</evidence>
<keyword evidence="5" id="KW-0572">Peptidoglycan-anchor</keyword>
<dbReference type="Pfam" id="PF13519">
    <property type="entry name" value="VWA_2"/>
    <property type="match status" value="1"/>
</dbReference>
<dbReference type="CDD" id="cd00146">
    <property type="entry name" value="PKD"/>
    <property type="match status" value="1"/>
</dbReference>
<feature type="compositionally biased region" description="Basic and acidic residues" evidence="6">
    <location>
        <begin position="255"/>
        <end position="270"/>
    </location>
</feature>
<dbReference type="PROSITE" id="PS50234">
    <property type="entry name" value="VWFA"/>
    <property type="match status" value="1"/>
</dbReference>
<keyword evidence="3" id="KW-0964">Secreted</keyword>
<dbReference type="InterPro" id="IPR008454">
    <property type="entry name" value="Collagen-bd_Cna-like_B-typ_dom"/>
</dbReference>
<dbReference type="InterPro" id="IPR041033">
    <property type="entry name" value="SpaA_PFL_dom_1"/>
</dbReference>
<sequence length="1073" mass="117279">MENRMRYLDKAFVWLMSLVILLPNILNFVGNVNNYVQAESLTNVVDTVLYDGPDGKASVQATLDAEESSVLWTVNLDKAATEKSSAMKLEIDANGGGLGAPYAITTSLSQEDKEGILQIQNPTLTPTAESQVVTFRTDITDESFINLSLRLLIEIVDEETQGPITLYNSPLTKTITFAAPIPTVEESEPVEEIPEEPVVEEVESEVVEEIISEPEEIPEEIIEVESEVSEEMVSEKESKVEEVMTESSSSEESENEMKESSTEVKESETSKDEEESDIAEPVSKDYVHQTFPIPLITKKMRASSNIPGQIELNKTAVAIKGCRTYQVTLDIKGVPPVKPVDVVLILDKSGSMAEGIGAENRMAALKLAAIRFTTLVLQGKPNNRVSVVQYDGPSSVYANGDQSQAVISQVFTNNLTNVTNKINALTPANGTNTEAGLIAGRNAFTSANPQNPNSAKVAILFTDGLPTASNGYRYNETTNTDTVHYTRAITASNSLKSYGNLFSIGLTKGMSPAQLTAARSFLNNVQNSGFYEAPTATDLESIFDSIYNQIEYYGKDGIVTDTIGDDFNLIESSLPSGATYNLATRTITWNIGTLAQNPKLTYKVQAKETVLGSNNLADKLPTNKVAQLTYTDINNVPNQKLTFPVPTVHVPLRLEIATTDVDILLGDSIQLGIETNSSKDNYMKESGGTGAYTYAWYLGNQTTSFSTDRNPTVTPTSQTTYRVVVTDAQGCKTTGYIKVGIKKGQLIVHKKDEQGNLITNNPAAFTLTDSNNTEVTQTTNAAGIATFNGLAKGIYTLVETNAPNGYINEYLTYRVVVGIEDGQVTVVVTDENEETVESSPLIIINKLNEISIPVKKIWVDNNNEFNTRPESITVRLYQNGSEEAYRELTFGADWTGSFETLPKLDAEGNEYVYTIKEVSVPNYEATVEGFEITNTLKLGSLTITKYDKENPNEPILLDDAEFEMQLEDGTIAMDIEGNPLQGKTVNGELVFTSIPYGTYTLVETKAPANYQLPSKQWTIVISDEEDPNVLIEIVNKKQSVLPSTGGIGTPIFTMMGLIIMITAGLSFIRKNEK</sequence>
<evidence type="ECO:0000259" key="8">
    <source>
        <dbReference type="PROSITE" id="PS50234"/>
    </source>
</evidence>
<dbReference type="InterPro" id="IPR019931">
    <property type="entry name" value="LPXTG_anchor"/>
</dbReference>
<dbReference type="PROSITE" id="PS50847">
    <property type="entry name" value="GRAM_POS_ANCHORING"/>
    <property type="match status" value="1"/>
</dbReference>
<keyword evidence="7" id="KW-0472">Membrane</keyword>
<dbReference type="AlphaFoldDB" id="A0A1S6IQ43"/>
<evidence type="ECO:0000256" key="4">
    <source>
        <dbReference type="ARBA" id="ARBA00022729"/>
    </source>
</evidence>
<reference evidence="10 11" key="1">
    <citation type="journal article" date="2014" name="Int. J. Syst. Evol. Microbiol.">
        <title>Jeotgalibaca dankookensis gen. nov., sp. nov., a member of the family Carnobacteriaceae, isolated from seujeot (Korean traditional food).</title>
        <authorList>
            <person name="Lee D.G."/>
            <person name="Trujillo M.E."/>
            <person name="Kang H."/>
            <person name="Ahn T.Y."/>
        </authorList>
    </citation>
    <scope>NUCLEOTIDE SEQUENCE [LARGE SCALE GENOMIC DNA]</scope>
    <source>
        <strain evidence="10 11">EX-07</strain>
    </source>
</reference>
<dbReference type="CDD" id="cd00222">
    <property type="entry name" value="CollagenBindB"/>
    <property type="match status" value="1"/>
</dbReference>
<evidence type="ECO:0000256" key="3">
    <source>
        <dbReference type="ARBA" id="ARBA00022525"/>
    </source>
</evidence>
<feature type="region of interest" description="Disordered" evidence="6">
    <location>
        <begin position="226"/>
        <end position="283"/>
    </location>
</feature>
<accession>A0A1S6IQ43</accession>
<evidence type="ECO:0000313" key="10">
    <source>
        <dbReference type="EMBL" id="AQS53675.1"/>
    </source>
</evidence>
<evidence type="ECO:0000313" key="11">
    <source>
        <dbReference type="Proteomes" id="UP000188993"/>
    </source>
</evidence>
<dbReference type="SUPFAM" id="SSF49478">
    <property type="entry name" value="Cna protein B-type domain"/>
    <property type="match status" value="2"/>
</dbReference>
<keyword evidence="11" id="KW-1185">Reference proteome</keyword>
<name>A0A1S6IQ43_9LACT</name>
<keyword evidence="7" id="KW-0812">Transmembrane</keyword>
<dbReference type="PANTHER" id="PTHR36108">
    <property type="entry name" value="COLOSSIN-B-RELATED"/>
    <property type="match status" value="1"/>
</dbReference>
<dbReference type="PANTHER" id="PTHR36108:SF13">
    <property type="entry name" value="COLOSSIN-B-RELATED"/>
    <property type="match status" value="1"/>
</dbReference>
<dbReference type="EMBL" id="CP019728">
    <property type="protein sequence ID" value="AQS53675.1"/>
    <property type="molecule type" value="Genomic_DNA"/>
</dbReference>
<dbReference type="InterPro" id="IPR049319">
    <property type="entry name" value="GBS104-like_Ig"/>
</dbReference>
<dbReference type="Pfam" id="PF05738">
    <property type="entry name" value="Cna_B"/>
    <property type="match status" value="1"/>
</dbReference>
<feature type="transmembrane region" description="Helical" evidence="7">
    <location>
        <begin position="12"/>
        <end position="30"/>
    </location>
</feature>
<dbReference type="Gene3D" id="2.60.40.10">
    <property type="entry name" value="Immunoglobulins"/>
    <property type="match status" value="3"/>
</dbReference>
<dbReference type="SMART" id="SM00327">
    <property type="entry name" value="VWA"/>
    <property type="match status" value="1"/>
</dbReference>
<feature type="compositionally biased region" description="Basic and acidic residues" evidence="6">
    <location>
        <begin position="233"/>
        <end position="242"/>
    </location>
</feature>
<dbReference type="InterPro" id="IPR013783">
    <property type="entry name" value="Ig-like_fold"/>
</dbReference>
<evidence type="ECO:0000256" key="1">
    <source>
        <dbReference type="ARBA" id="ARBA00007257"/>
    </source>
</evidence>
<dbReference type="Gene3D" id="2.60.40.1140">
    <property type="entry name" value="Collagen-binding surface protein Cna, B-type domain"/>
    <property type="match status" value="1"/>
</dbReference>
<dbReference type="NCBIfam" id="TIGR01167">
    <property type="entry name" value="LPXTG_anchor"/>
    <property type="match status" value="1"/>
</dbReference>
<keyword evidence="10" id="KW-0176">Collagen</keyword>
<dbReference type="STRING" id="708126.BW727_101308"/>
<proteinExistence type="inferred from homology"/>
<dbReference type="InterPro" id="IPR036465">
    <property type="entry name" value="vWFA_dom_sf"/>
</dbReference>
<evidence type="ECO:0000259" key="9">
    <source>
        <dbReference type="PROSITE" id="PS50847"/>
    </source>
</evidence>
<dbReference type="CDD" id="cd00198">
    <property type="entry name" value="vWFA"/>
    <property type="match status" value="1"/>
</dbReference>
<dbReference type="KEGG" id="jda:BW727_101308"/>
<evidence type="ECO:0000256" key="2">
    <source>
        <dbReference type="ARBA" id="ARBA00022512"/>
    </source>
</evidence>
<dbReference type="Pfam" id="PF21426">
    <property type="entry name" value="GBS104-like_Ig"/>
    <property type="match status" value="1"/>
</dbReference>
<dbReference type="Pfam" id="PF17802">
    <property type="entry name" value="SpaA"/>
    <property type="match status" value="2"/>
</dbReference>
<keyword evidence="4" id="KW-0732">Signal</keyword>
<protein>
    <submittedName>
        <fullName evidence="10">Collagen adhesin</fullName>
    </submittedName>
</protein>
<dbReference type="Proteomes" id="UP000188993">
    <property type="component" value="Chromosome"/>
</dbReference>
<dbReference type="OrthoDB" id="2158979at2"/>
<dbReference type="RefSeq" id="WP_062468641.1">
    <property type="nucleotide sequence ID" value="NZ_BBYN01000009.1"/>
</dbReference>
<keyword evidence="7" id="KW-1133">Transmembrane helix</keyword>
<feature type="domain" description="Gram-positive cocci surface proteins LPxTG" evidence="9">
    <location>
        <begin position="1041"/>
        <end position="1073"/>
    </location>
</feature>
<dbReference type="InterPro" id="IPR002035">
    <property type="entry name" value="VWF_A"/>
</dbReference>
<evidence type="ECO:0000256" key="7">
    <source>
        <dbReference type="SAM" id="Phobius"/>
    </source>
</evidence>
<dbReference type="Gene3D" id="3.40.50.410">
    <property type="entry name" value="von Willebrand factor, type A domain"/>
    <property type="match status" value="1"/>
</dbReference>
<feature type="domain" description="VWFA" evidence="8">
    <location>
        <begin position="341"/>
        <end position="546"/>
    </location>
</feature>
<keyword evidence="2" id="KW-0134">Cell wall</keyword>
<feature type="transmembrane region" description="Helical" evidence="7">
    <location>
        <begin position="1047"/>
        <end position="1068"/>
    </location>
</feature>
<dbReference type="SUPFAM" id="SSF53300">
    <property type="entry name" value="vWA-like"/>
    <property type="match status" value="1"/>
</dbReference>
<comment type="similarity">
    <text evidence="1">Belongs to the serine-aspartate repeat-containing protein (SDr) family.</text>
</comment>
<organism evidence="10 11">
    <name type="scientific">Jeotgalibaca dankookensis</name>
    <dbReference type="NCBI Taxonomy" id="708126"/>
    <lineage>
        <taxon>Bacteria</taxon>
        <taxon>Bacillati</taxon>
        <taxon>Bacillota</taxon>
        <taxon>Bacilli</taxon>
        <taxon>Lactobacillales</taxon>
        <taxon>Carnobacteriaceae</taxon>
        <taxon>Jeotgalibaca</taxon>
    </lineage>
</organism>